<proteinExistence type="predicted"/>
<accession>A0A3B0UWD2</accession>
<name>A0A3B0UWD2_9ZZZZ</name>
<organism evidence="2">
    <name type="scientific">hydrothermal vent metagenome</name>
    <dbReference type="NCBI Taxonomy" id="652676"/>
    <lineage>
        <taxon>unclassified sequences</taxon>
        <taxon>metagenomes</taxon>
        <taxon>ecological metagenomes</taxon>
    </lineage>
</organism>
<dbReference type="Gene3D" id="3.40.50.2300">
    <property type="match status" value="1"/>
</dbReference>
<evidence type="ECO:0000256" key="1">
    <source>
        <dbReference type="SAM" id="MobiDB-lite"/>
    </source>
</evidence>
<evidence type="ECO:0008006" key="3">
    <source>
        <dbReference type="Google" id="ProtNLM"/>
    </source>
</evidence>
<dbReference type="EMBL" id="UOET01000402">
    <property type="protein sequence ID" value="VAW29677.1"/>
    <property type="molecule type" value="Genomic_DNA"/>
</dbReference>
<dbReference type="SUPFAM" id="SSF53822">
    <property type="entry name" value="Periplasmic binding protein-like I"/>
    <property type="match status" value="1"/>
</dbReference>
<evidence type="ECO:0000313" key="2">
    <source>
        <dbReference type="EMBL" id="VAW29677.1"/>
    </source>
</evidence>
<dbReference type="InterPro" id="IPR028082">
    <property type="entry name" value="Peripla_BP_I"/>
</dbReference>
<sequence>SLLTSNNPSVSRRVLPGQVVRIPVGAQAHILAEKQNKTVRPSGNKAEGGEEPAMPAAAFGRCQARPHNRTFKVALMVPLYLEETDSINITEFMIRQQKNFTPFRFIKFLEGALIASDSLKEQGMHLKLYVYDVDQTLTKTSKVLTRPELRGMNLIIGPFYSRSFNQVALFANHFGIPIVNPLTFRNEILSQYDNVVKVTSDEHAEVAQVSHLIKNDYARDKVFVISQTSYKDAREVSDLRDSIQKVLPDSVYYSNFDLINIGIAVTQRNKDEERIEKARENPEEMDTIPVTKITFNDTLNNYYLENYPVNPEILKDFQYDSSAFANRLISINYARDSLHPFDANASILRNNLVVLYGSQKSFIMDAMNRLNVLRDTFNIKIIGLPTWETLGTLNLHQMNNMETTYPGNYYVDYSSPEYRELNNEFYSRYGTVPGRYGVLGFDITYYFLESVFHYGNRFMQCLPFHKRRGLSTQYKFTPVNPGSSNFVNTYWNWLRIKDNRLIKLPDEVIENQTTQGK</sequence>
<protein>
    <recommendedName>
        <fullName evidence="3">LysM domain-containing protein</fullName>
    </recommendedName>
</protein>
<dbReference type="AlphaFoldDB" id="A0A3B0UWD2"/>
<reference evidence="2" key="1">
    <citation type="submission" date="2018-06" db="EMBL/GenBank/DDBJ databases">
        <authorList>
            <person name="Zhirakovskaya E."/>
        </authorList>
    </citation>
    <scope>NUCLEOTIDE SEQUENCE</scope>
</reference>
<feature type="region of interest" description="Disordered" evidence="1">
    <location>
        <begin position="33"/>
        <end position="52"/>
    </location>
</feature>
<gene>
    <name evidence="2" type="ORF">MNBD_BACTEROID07-1931</name>
</gene>
<feature type="non-terminal residue" evidence="2">
    <location>
        <position position="1"/>
    </location>
</feature>